<keyword evidence="3" id="KW-1185">Reference proteome</keyword>
<dbReference type="EMBL" id="JABDTM020030402">
    <property type="protein sequence ID" value="KAH0807443.1"/>
    <property type="molecule type" value="Genomic_DNA"/>
</dbReference>
<comment type="caution">
    <text evidence="2">The sequence shown here is derived from an EMBL/GenBank/DDBJ whole genome shotgun (WGS) entry which is preliminary data.</text>
</comment>
<sequence>MGTNLVRVTYAIPLIVINPAEWQASLYLSLELLGQNPTHLLQLSAFVMPEINTRQKLVELEIPPDKELLLWKRYSELHRKQTSYPLFQRMNNNLCRYGSANLSNMGGRETRDKTKTHWTKTKTHYSPPGSQRPFLHKSAKEGRPVNMRTIYRRWVVVLSSSSKNDSNGGRNGTIGCSAINPGSVWGCTMVAGESSDLHPIEHVWDVIGRRLTTLHCPPQTLAQLQHEIQVAWDQVPQKDIDHLISSMPRRLNEYSGKAPSVLTVGVCRPPPEIFRELVLKDTSVAASAVRETEKGGLVIHPPPTPHRLFHRLIPVNFVVDCRLWFRIRSALDQTQ</sequence>
<reference evidence="2" key="1">
    <citation type="journal article" date="2020" name="J Insects Food Feed">
        <title>The yellow mealworm (Tenebrio molitor) genome: a resource for the emerging insects as food and feed industry.</title>
        <authorList>
            <person name="Eriksson T."/>
            <person name="Andere A."/>
            <person name="Kelstrup H."/>
            <person name="Emery V."/>
            <person name="Picard C."/>
        </authorList>
    </citation>
    <scope>NUCLEOTIDE SEQUENCE</scope>
    <source>
        <strain evidence="2">Stoneville</strain>
        <tissue evidence="2">Whole head</tissue>
    </source>
</reference>
<proteinExistence type="predicted"/>
<evidence type="ECO:0000313" key="3">
    <source>
        <dbReference type="Proteomes" id="UP000719412"/>
    </source>
</evidence>
<evidence type="ECO:0000313" key="2">
    <source>
        <dbReference type="EMBL" id="KAH0807443.1"/>
    </source>
</evidence>
<dbReference type="Gene3D" id="3.30.420.10">
    <property type="entry name" value="Ribonuclease H-like superfamily/Ribonuclease H"/>
    <property type="match status" value="1"/>
</dbReference>
<organism evidence="2 3">
    <name type="scientific">Tenebrio molitor</name>
    <name type="common">Yellow mealworm beetle</name>
    <dbReference type="NCBI Taxonomy" id="7067"/>
    <lineage>
        <taxon>Eukaryota</taxon>
        <taxon>Metazoa</taxon>
        <taxon>Ecdysozoa</taxon>
        <taxon>Arthropoda</taxon>
        <taxon>Hexapoda</taxon>
        <taxon>Insecta</taxon>
        <taxon>Pterygota</taxon>
        <taxon>Neoptera</taxon>
        <taxon>Endopterygota</taxon>
        <taxon>Coleoptera</taxon>
        <taxon>Polyphaga</taxon>
        <taxon>Cucujiformia</taxon>
        <taxon>Tenebrionidae</taxon>
        <taxon>Tenebrio</taxon>
    </lineage>
</organism>
<protein>
    <submittedName>
        <fullName evidence="2">Uncharacterized protein</fullName>
    </submittedName>
</protein>
<dbReference type="GO" id="GO:0003676">
    <property type="term" value="F:nucleic acid binding"/>
    <property type="evidence" value="ECO:0007669"/>
    <property type="project" value="InterPro"/>
</dbReference>
<gene>
    <name evidence="2" type="ORF">GEV33_015348</name>
</gene>
<name>A0A8J6L5Q2_TENMO</name>
<dbReference type="Proteomes" id="UP000719412">
    <property type="component" value="Unassembled WGS sequence"/>
</dbReference>
<accession>A0A8J6L5Q2</accession>
<evidence type="ECO:0000256" key="1">
    <source>
        <dbReference type="SAM" id="MobiDB-lite"/>
    </source>
</evidence>
<dbReference type="AlphaFoldDB" id="A0A8J6L5Q2"/>
<feature type="region of interest" description="Disordered" evidence="1">
    <location>
        <begin position="105"/>
        <end position="136"/>
    </location>
</feature>
<dbReference type="InterPro" id="IPR036397">
    <property type="entry name" value="RNaseH_sf"/>
</dbReference>
<reference evidence="2" key="2">
    <citation type="submission" date="2021-08" db="EMBL/GenBank/DDBJ databases">
        <authorList>
            <person name="Eriksson T."/>
        </authorList>
    </citation>
    <scope>NUCLEOTIDE SEQUENCE</scope>
    <source>
        <strain evidence="2">Stoneville</strain>
        <tissue evidence="2">Whole head</tissue>
    </source>
</reference>